<reference evidence="3" key="1">
    <citation type="submission" date="2014-12" db="EMBL/GenBank/DDBJ databases">
        <title>Complete Genome Sequencing of Pandoraea pulmonicola DSM 16583.</title>
        <authorList>
            <person name="Chan K.-G."/>
        </authorList>
    </citation>
    <scope>NUCLEOTIDE SEQUENCE [LARGE SCALE GENOMIC DNA]</scope>
    <source>
        <strain evidence="3">DSM 16583</strain>
    </source>
</reference>
<protein>
    <submittedName>
        <fullName evidence="2">Uncharacterized protein</fullName>
    </submittedName>
</protein>
<sequence>MTQKNSSPATGFKAGDLSASRTLADALPAPVCPDAAAGLLDPNELSDLGVGFVVKAYPNMGEGDHVIFQFDMGGPGEYTKDFDVSRKKVGTDISFTVPKANVVKALDNDVTAAYLVEPGDGGPEIPSAPLPLHIGNPPLLAAPSVDEAVDGHLDGSLATSDVLVRIPIYKGMAAGDKVYMYWGAAGEAGYYEDEITLRAVRSVTFLVEAEYVGPYLDKTVHVRYDVNRGGAISPSALYALRIGNAPDESKLPAPVVAEAIGDILNPDLVPDGCTGLLGPNEGLGNGVKGKAVWGGGPPDGIEIPFDISENFQTEPYPVHIPYANITPFLNKSVTFQYSVLQTDNATWLQSNVLTLQVEQQVAQVAPPSVPEVANGVLDPRSLSPQIGCPVFVPAAEHTRQGDTIRLTWASQKTPGNWDGEHVLLSTETDQSIEFDVPYPNVMASLDAQVTVSYSLWRAGKRYASSLPLTLTVQQGNLPAATIDQAKGSTLDPADCPDGATVRLDRSGGFRAGDQITLQWQGVPGPGSVTANHTVSDAEQGGDVTLNVSQATVQADVGQTVTLEYTVIRAGNPTEEKSPPSLYDVIAQPGQGKLLVMGARNGSAGFRWEHVSHRLSAFDKATSQPLSAQWRYDDESNWKLGASFKDTRPWVPLNVKSQDDTITIQPVNIAGSGDNGTTRGTAAMVALLNKGGVIGWGVAGYGGTVPSTILTYDDVVEMAATRAAFAVRRSNGRIAVWGNADNGGTLPDGFTQRVTDVTRIAGSYAAFAVLRANGHIEAWGNRDHGGQATADVLALSDVTQIFSGSSALAALRKTGQIVAWGDTRYGGKVPESISSEVTDIIDVRGNYESFCALRANKTVVAWGTAGNGGAVPATIAARRDIVELASVSALAYAVLTEGKQVLAWGNADWGGVLPPDIAELTDIEEVTATKGAFAARRANGHVVAWGSSSWGSVVPADIALIQDIVQVASTDAAFAALRRDGTVVTWGNAAYGGDSSAVKAQLQNVRAIYGNSEAFVAILAGGGAVTWGTAAGGGNSTSVKPYLDSGLTYEAGAAARGRARTALRVRGHEAASRR</sequence>
<organism evidence="2 4">
    <name type="scientific">Pandoraea pulmonicola</name>
    <dbReference type="NCBI Taxonomy" id="93221"/>
    <lineage>
        <taxon>Bacteria</taxon>
        <taxon>Pseudomonadati</taxon>
        <taxon>Pseudomonadota</taxon>
        <taxon>Betaproteobacteria</taxon>
        <taxon>Burkholderiales</taxon>
        <taxon>Burkholderiaceae</taxon>
        <taxon>Pandoraea</taxon>
    </lineage>
</organism>
<dbReference type="InterPro" id="IPR051553">
    <property type="entry name" value="Ran_GTPase-activating"/>
</dbReference>
<dbReference type="AlphaFoldDB" id="A0AAJ5CYI4"/>
<dbReference type="EMBL" id="CP010310">
    <property type="protein sequence ID" value="APD13476.1"/>
    <property type="molecule type" value="Genomic_DNA"/>
</dbReference>
<evidence type="ECO:0000313" key="4">
    <source>
        <dbReference type="Proteomes" id="UP000254589"/>
    </source>
</evidence>
<dbReference type="InterPro" id="IPR009091">
    <property type="entry name" value="RCC1/BLIP-II"/>
</dbReference>
<dbReference type="PANTHER" id="PTHR45982:SF1">
    <property type="entry name" value="REGULATOR OF CHROMOSOME CONDENSATION"/>
    <property type="match status" value="1"/>
</dbReference>
<reference evidence="2 4" key="3">
    <citation type="submission" date="2018-06" db="EMBL/GenBank/DDBJ databases">
        <authorList>
            <consortium name="Pathogen Informatics"/>
            <person name="Doyle S."/>
        </authorList>
    </citation>
    <scope>NUCLEOTIDE SEQUENCE [LARGE SCALE GENOMIC DNA]</scope>
    <source>
        <strain evidence="2 4">NCTC13159</strain>
    </source>
</reference>
<dbReference type="Gene3D" id="2.130.10.30">
    <property type="entry name" value="Regulator of chromosome condensation 1/beta-lactamase-inhibitor protein II"/>
    <property type="match status" value="2"/>
</dbReference>
<reference evidence="1" key="2">
    <citation type="submission" date="2016-11" db="EMBL/GenBank/DDBJ databases">
        <title>Complete Genome Sequencing of Pandoraea pulmonicola DSM 16583.</title>
        <authorList>
            <person name="Chan K.-G."/>
        </authorList>
    </citation>
    <scope>NUCLEOTIDE SEQUENCE</scope>
    <source>
        <strain evidence="1">DSM 16583</strain>
    </source>
</reference>
<dbReference type="Proteomes" id="UP000035086">
    <property type="component" value="Chromosome"/>
</dbReference>
<dbReference type="SUPFAM" id="SSF50985">
    <property type="entry name" value="RCC1/BLIP-II"/>
    <property type="match status" value="2"/>
</dbReference>
<proteinExistence type="predicted"/>
<keyword evidence="3" id="KW-1185">Reference proteome</keyword>
<dbReference type="EMBL" id="UGSJ01000001">
    <property type="protein sequence ID" value="SUA88583.1"/>
    <property type="molecule type" value="Genomic_DNA"/>
</dbReference>
<dbReference type="PANTHER" id="PTHR45982">
    <property type="entry name" value="REGULATOR OF CHROMOSOME CONDENSATION"/>
    <property type="match status" value="1"/>
</dbReference>
<dbReference type="Proteomes" id="UP000254589">
    <property type="component" value="Unassembled WGS sequence"/>
</dbReference>
<gene>
    <name evidence="2" type="ORF">NCTC13159_00032</name>
    <name evidence="1" type="ORF">RO07_20805</name>
</gene>
<accession>A0AAJ5CYI4</accession>
<dbReference type="KEGG" id="ppul:RO07_20805"/>
<name>A0AAJ5CYI4_PANPU</name>
<evidence type="ECO:0000313" key="3">
    <source>
        <dbReference type="Proteomes" id="UP000035086"/>
    </source>
</evidence>
<evidence type="ECO:0000313" key="1">
    <source>
        <dbReference type="EMBL" id="APD13476.1"/>
    </source>
</evidence>
<evidence type="ECO:0000313" key="2">
    <source>
        <dbReference type="EMBL" id="SUA88583.1"/>
    </source>
</evidence>